<dbReference type="OrthoDB" id="5176502at2"/>
<dbReference type="EMBL" id="SOEZ01000029">
    <property type="protein sequence ID" value="TFB53092.1"/>
    <property type="molecule type" value="Genomic_DNA"/>
</dbReference>
<dbReference type="AlphaFoldDB" id="A0A4R8UII6"/>
<feature type="transmembrane region" description="Helical" evidence="6">
    <location>
        <begin position="64"/>
        <end position="83"/>
    </location>
</feature>
<comment type="caution">
    <text evidence="7">The sequence shown here is derived from an EMBL/GenBank/DDBJ whole genome shotgun (WGS) entry which is preliminary data.</text>
</comment>
<evidence type="ECO:0000256" key="3">
    <source>
        <dbReference type="ARBA" id="ARBA00022692"/>
    </source>
</evidence>
<reference evidence="7 8" key="1">
    <citation type="submission" date="2019-03" db="EMBL/GenBank/DDBJ databases">
        <title>Genomics of glacier-inhabiting Cryobacterium strains.</title>
        <authorList>
            <person name="Liu Q."/>
            <person name="Xin Y.-H."/>
        </authorList>
    </citation>
    <scope>NUCLEOTIDE SEQUENCE [LARGE SCALE GENOMIC DNA]</scope>
    <source>
        <strain evidence="7 8">Sr47</strain>
    </source>
</reference>
<evidence type="ECO:0000313" key="8">
    <source>
        <dbReference type="Proteomes" id="UP000297866"/>
    </source>
</evidence>
<accession>A0A4R8UII6</accession>
<keyword evidence="2" id="KW-1003">Cell membrane</keyword>
<organism evidence="7 8">
    <name type="scientific">Cryobacterium tagatosivorans</name>
    <dbReference type="NCBI Taxonomy" id="1259199"/>
    <lineage>
        <taxon>Bacteria</taxon>
        <taxon>Bacillati</taxon>
        <taxon>Actinomycetota</taxon>
        <taxon>Actinomycetes</taxon>
        <taxon>Micrococcales</taxon>
        <taxon>Microbacteriaceae</taxon>
        <taxon>Cryobacterium</taxon>
    </lineage>
</organism>
<feature type="transmembrane region" description="Helical" evidence="6">
    <location>
        <begin position="89"/>
        <end position="105"/>
    </location>
</feature>
<evidence type="ECO:0000313" key="7">
    <source>
        <dbReference type="EMBL" id="TFB53092.1"/>
    </source>
</evidence>
<keyword evidence="8" id="KW-1185">Reference proteome</keyword>
<evidence type="ECO:0000256" key="4">
    <source>
        <dbReference type="ARBA" id="ARBA00022989"/>
    </source>
</evidence>
<feature type="transmembrane region" description="Helical" evidence="6">
    <location>
        <begin position="140"/>
        <end position="160"/>
    </location>
</feature>
<evidence type="ECO:0000256" key="6">
    <source>
        <dbReference type="SAM" id="Phobius"/>
    </source>
</evidence>
<evidence type="ECO:0000256" key="2">
    <source>
        <dbReference type="ARBA" id="ARBA00022475"/>
    </source>
</evidence>
<dbReference type="GO" id="GO:0005886">
    <property type="term" value="C:plasma membrane"/>
    <property type="evidence" value="ECO:0007669"/>
    <property type="project" value="UniProtKB-SubCell"/>
</dbReference>
<dbReference type="InterPro" id="IPR010343">
    <property type="entry name" value="ArAE_1"/>
</dbReference>
<name>A0A4R8UII6_9MICO</name>
<protein>
    <submittedName>
        <fullName evidence="7">FUSC family protein</fullName>
    </submittedName>
</protein>
<dbReference type="Pfam" id="PF06081">
    <property type="entry name" value="ArAE_1"/>
    <property type="match status" value="1"/>
</dbReference>
<keyword evidence="4 6" id="KW-1133">Transmembrane helix</keyword>
<dbReference type="InterPro" id="IPR052984">
    <property type="entry name" value="UPF0421"/>
</dbReference>
<dbReference type="PANTHER" id="PTHR40064">
    <property type="entry name" value="MEMBRANE PROTEIN-RELATED"/>
    <property type="match status" value="1"/>
</dbReference>
<evidence type="ECO:0000256" key="1">
    <source>
        <dbReference type="ARBA" id="ARBA00004651"/>
    </source>
</evidence>
<proteinExistence type="predicted"/>
<feature type="transmembrane region" description="Helical" evidence="6">
    <location>
        <begin position="26"/>
        <end position="52"/>
    </location>
</feature>
<gene>
    <name evidence="7" type="ORF">E3O23_05530</name>
</gene>
<dbReference type="PANTHER" id="PTHR40064:SF1">
    <property type="entry name" value="MEMBRANE PROTEIN"/>
    <property type="match status" value="1"/>
</dbReference>
<keyword evidence="5 6" id="KW-0472">Membrane</keyword>
<keyword evidence="3 6" id="KW-0812">Transmembrane</keyword>
<evidence type="ECO:0000256" key="5">
    <source>
        <dbReference type="ARBA" id="ARBA00023136"/>
    </source>
</evidence>
<dbReference type="RefSeq" id="WP_134488961.1">
    <property type="nucleotide sequence ID" value="NZ_SOEZ01000029.1"/>
</dbReference>
<comment type="subcellular location">
    <subcellularLocation>
        <location evidence="1">Cell membrane</location>
        <topology evidence="1">Multi-pass membrane protein</topology>
    </subcellularLocation>
</comment>
<sequence>MRLTASLRTTSRVPLLQAVKTAVATVLAWLIAQVLLPGELPIFAAIAALLVVQPSINQSLGKAVERSLGVIGGVIIAYVIGLLFGRSSWIVLLTIVICILLAWALKLPPGSANQVPISAMLVLSIGSTSPAYALDRIIETVIGAGIALIVNVLIVPPVLLAPAHEAVGRLAHEVADTLDRLAAALRAPQKPFALEELMLTARLLRPMQESAERAITQAEESLAFNPRQASHRRVLDADVEQYRRLKALVTRGIGMTRAFRDHYDDSLHREPTVQAFSQELGRAAHDLRLLAPGTAAAEEQQAPTAGEPAALTAPLIIRTPHPEHWILIGSLMEDLRRVREEIVGEQRG</sequence>
<dbReference type="Proteomes" id="UP000297866">
    <property type="component" value="Unassembled WGS sequence"/>
</dbReference>
<feature type="transmembrane region" description="Helical" evidence="6">
    <location>
        <begin position="117"/>
        <end position="134"/>
    </location>
</feature>